<evidence type="ECO:0000256" key="1">
    <source>
        <dbReference type="ARBA" id="ARBA00022527"/>
    </source>
</evidence>
<dbReference type="SMART" id="SM00220">
    <property type="entry name" value="S_TKc"/>
    <property type="match status" value="1"/>
</dbReference>
<evidence type="ECO:0000256" key="6">
    <source>
        <dbReference type="SAM" id="MobiDB-lite"/>
    </source>
</evidence>
<feature type="domain" description="Protein kinase" evidence="7">
    <location>
        <begin position="4"/>
        <end position="286"/>
    </location>
</feature>
<dbReference type="Gene3D" id="3.30.200.20">
    <property type="entry name" value="Phosphorylase Kinase, domain 1"/>
    <property type="match status" value="1"/>
</dbReference>
<evidence type="ECO:0000259" key="7">
    <source>
        <dbReference type="PROSITE" id="PS50011"/>
    </source>
</evidence>
<evidence type="ECO:0000256" key="4">
    <source>
        <dbReference type="ARBA" id="ARBA00022777"/>
    </source>
</evidence>
<comment type="caution">
    <text evidence="8">The sequence shown here is derived from an EMBL/GenBank/DDBJ whole genome shotgun (WGS) entry which is preliminary data.</text>
</comment>
<keyword evidence="3" id="KW-0547">Nucleotide-binding</keyword>
<dbReference type="InterPro" id="IPR011009">
    <property type="entry name" value="Kinase-like_dom_sf"/>
</dbReference>
<reference evidence="8" key="1">
    <citation type="submission" date="2021-09" db="EMBL/GenBank/DDBJ databases">
        <authorList>
            <consortium name="AG Swart"/>
            <person name="Singh M."/>
            <person name="Singh A."/>
            <person name="Seah K."/>
            <person name="Emmerich C."/>
        </authorList>
    </citation>
    <scope>NUCLEOTIDE SEQUENCE</scope>
    <source>
        <strain evidence="8">ATCC30299</strain>
    </source>
</reference>
<dbReference type="SUPFAM" id="SSF56112">
    <property type="entry name" value="Protein kinase-like (PK-like)"/>
    <property type="match status" value="1"/>
</dbReference>
<evidence type="ECO:0000256" key="5">
    <source>
        <dbReference type="ARBA" id="ARBA00022840"/>
    </source>
</evidence>
<evidence type="ECO:0000256" key="2">
    <source>
        <dbReference type="ARBA" id="ARBA00022679"/>
    </source>
</evidence>
<evidence type="ECO:0000313" key="9">
    <source>
        <dbReference type="Proteomes" id="UP001162131"/>
    </source>
</evidence>
<dbReference type="PROSITE" id="PS00108">
    <property type="entry name" value="PROTEIN_KINASE_ST"/>
    <property type="match status" value="1"/>
</dbReference>
<dbReference type="EMBL" id="CAJZBQ010000040">
    <property type="protein sequence ID" value="CAG9326205.1"/>
    <property type="molecule type" value="Genomic_DNA"/>
</dbReference>
<evidence type="ECO:0000256" key="3">
    <source>
        <dbReference type="ARBA" id="ARBA00022741"/>
    </source>
</evidence>
<sequence>MHKYRLVSKKGEGTFSEVLKAQSIKTGKYVAIKCMKNHFTSLDQVNNLREIQALRRLSPHPHIVKLLEIIYDEPTGRLALVFELMELNLYEWYCSLKIPPNEQKIKRYMYQLLLSIDHCHSNGIFHRDIKPENVLLFEESLKLADFGSCRGINSTQPYTEYISTRWYRPPECLLTDGYYNFAMDIWGVGCIFFEALALSPLFPGKNELDQVKKIHKVLGTPPQEILDDFKSKATHMDFNFKQVEGSGIEKLIPHVSSQAVSLIKAMLTYQWQDRITPNQALKHPYFSDVKPEGKVMRFFPIPQGLTASEGDSAAGTSISKDPMFPPIEKKKSQNNSKVIEKYGNKKKSITLDRKSPLLVKPTGYKSPYGGKNFYKSYY</sequence>
<name>A0AAU9JKP0_9CILI</name>
<dbReference type="PROSITE" id="PS50011">
    <property type="entry name" value="PROTEIN_KINASE_DOM"/>
    <property type="match status" value="1"/>
</dbReference>
<dbReference type="FunFam" id="3.30.200.20:FF:000271">
    <property type="entry name" value="MAPK/MAK/MRK overlapping kinase"/>
    <property type="match status" value="1"/>
</dbReference>
<keyword evidence="5" id="KW-0067">ATP-binding</keyword>
<gene>
    <name evidence="8" type="ORF">BSTOLATCC_MIC40637</name>
</gene>
<dbReference type="InterPro" id="IPR008271">
    <property type="entry name" value="Ser/Thr_kinase_AS"/>
</dbReference>
<dbReference type="InterPro" id="IPR050117">
    <property type="entry name" value="MAPK"/>
</dbReference>
<dbReference type="GO" id="GO:0005524">
    <property type="term" value="F:ATP binding"/>
    <property type="evidence" value="ECO:0007669"/>
    <property type="project" value="UniProtKB-KW"/>
</dbReference>
<feature type="region of interest" description="Disordered" evidence="6">
    <location>
        <begin position="307"/>
        <end position="337"/>
    </location>
</feature>
<proteinExistence type="predicted"/>
<keyword evidence="2" id="KW-0808">Transferase</keyword>
<dbReference type="InterPro" id="IPR000719">
    <property type="entry name" value="Prot_kinase_dom"/>
</dbReference>
<organism evidence="8 9">
    <name type="scientific">Blepharisma stoltei</name>
    <dbReference type="NCBI Taxonomy" id="1481888"/>
    <lineage>
        <taxon>Eukaryota</taxon>
        <taxon>Sar</taxon>
        <taxon>Alveolata</taxon>
        <taxon>Ciliophora</taxon>
        <taxon>Postciliodesmatophora</taxon>
        <taxon>Heterotrichea</taxon>
        <taxon>Heterotrichida</taxon>
        <taxon>Blepharismidae</taxon>
        <taxon>Blepharisma</taxon>
    </lineage>
</organism>
<protein>
    <recommendedName>
        <fullName evidence="7">Protein kinase domain-containing protein</fullName>
    </recommendedName>
</protein>
<dbReference type="Pfam" id="PF00069">
    <property type="entry name" value="Pkinase"/>
    <property type="match status" value="1"/>
</dbReference>
<keyword evidence="1" id="KW-0723">Serine/threonine-protein kinase</keyword>
<dbReference type="FunFam" id="1.10.510.10:FF:000624">
    <property type="entry name" value="Mitogen-activated protein kinase"/>
    <property type="match status" value="1"/>
</dbReference>
<dbReference type="AlphaFoldDB" id="A0AAU9JKP0"/>
<keyword evidence="9" id="KW-1185">Reference proteome</keyword>
<dbReference type="CDD" id="cd07831">
    <property type="entry name" value="STKc_MOK"/>
    <property type="match status" value="1"/>
</dbReference>
<keyword evidence="4" id="KW-0418">Kinase</keyword>
<evidence type="ECO:0000313" key="8">
    <source>
        <dbReference type="EMBL" id="CAG9326205.1"/>
    </source>
</evidence>
<accession>A0AAU9JKP0</accession>
<dbReference type="Proteomes" id="UP001162131">
    <property type="component" value="Unassembled WGS sequence"/>
</dbReference>
<dbReference type="PANTHER" id="PTHR24055">
    <property type="entry name" value="MITOGEN-ACTIVATED PROTEIN KINASE"/>
    <property type="match status" value="1"/>
</dbReference>
<dbReference type="GO" id="GO:0004674">
    <property type="term" value="F:protein serine/threonine kinase activity"/>
    <property type="evidence" value="ECO:0007669"/>
    <property type="project" value="UniProtKB-KW"/>
</dbReference>
<dbReference type="Gene3D" id="1.10.510.10">
    <property type="entry name" value="Transferase(Phosphotransferase) domain 1"/>
    <property type="match status" value="1"/>
</dbReference>